<sequence length="887" mass="96331">MDTPDGQWASTRTPSSRPASQKSHRSSRSARSQPSSRTTEETPLLAREGRTDRSEGSDEADDVEPEHTPATTSLLRSLSGSSETGPLKPLWKRRWPSILALIILCLVVVIIMLGFLTTEAVQEYAIQAADFHPTKLSLDSLTDTGVRVRVQGLFTMDASKVRKTSVRNIGRLGAWIAREVESEATHVDLYLPEYGTAMVGTARVPGIKVNIRNRHTTHLSFFADLDPGSFDNIRNIANDWLDGRLGQIRIKGKADVPLKSGLIPLGSQSIEESLVFQGHDLPSLPRYDITKFNIREARNGSHGMGADFSILVTNEYPVDFSIPPVSVDVLVDGCVPSDPYIMVGTAATERVHVEPKVDMQVNVTGKVESLPEELTAECPNSLKSPLDSFIGNYMHGEGSTVYIKCCKFPDPETPDWTRALLRDITVPVPFAGRDMGNLIKNFSLDDVHFSFPDLFADPDSPEAQPQISALVKVEVGLPNEMNFPLNVTGIGANADVFYHRKKFGKLHLTRWQAANSTRIEAHGEEGPSLLVEADIKDAPLEILDDDVFSEVVKGIVLGGRPITLDIKAAMDVEVNTPIGKFAVREIPAEGVVPVKPVGHDKGGKGFGALSPRIYNLTIMDTSPTGVTLQALVNFTNPTKYSATVPYFNINILVNDTILGQATAKNVFVHPGNNTNVAVTAVYDPITNSGRAGKFIGKELLSQYISGYNTSLTLQTHNGTIPSQPSLGFALSHLPVTLPTPRLHGPKPPSDGNDPKDPNDDPSNDDDSPHFIRDATMHLISSTAVFTLASPLSTTTLYITNLNATAFYDGNPSGKILYELPFAVPPGLSMTPRLPVDWSLGSVGYEAIKKALGGTLKLSAYADVSVRIGRWNQDIWFRGGAIGANVRL</sequence>
<keyword evidence="2" id="KW-1185">Reference proteome</keyword>
<name>A0ACB6QWW4_9PLEO</name>
<comment type="caution">
    <text evidence="1">The sequence shown here is derived from an EMBL/GenBank/DDBJ whole genome shotgun (WGS) entry which is preliminary data.</text>
</comment>
<gene>
    <name evidence="1" type="ORF">BDR25DRAFT_393166</name>
</gene>
<reference evidence="1" key="1">
    <citation type="journal article" date="2020" name="Stud. Mycol.">
        <title>101 Dothideomycetes genomes: a test case for predicting lifestyles and emergence of pathogens.</title>
        <authorList>
            <person name="Haridas S."/>
            <person name="Albert R."/>
            <person name="Binder M."/>
            <person name="Bloem J."/>
            <person name="Labutti K."/>
            <person name="Salamov A."/>
            <person name="Andreopoulos B."/>
            <person name="Baker S."/>
            <person name="Barry K."/>
            <person name="Bills G."/>
            <person name="Bluhm B."/>
            <person name="Cannon C."/>
            <person name="Castanera R."/>
            <person name="Culley D."/>
            <person name="Daum C."/>
            <person name="Ezra D."/>
            <person name="Gonzalez J."/>
            <person name="Henrissat B."/>
            <person name="Kuo A."/>
            <person name="Liang C."/>
            <person name="Lipzen A."/>
            <person name="Lutzoni F."/>
            <person name="Magnuson J."/>
            <person name="Mondo S."/>
            <person name="Nolan M."/>
            <person name="Ohm R."/>
            <person name="Pangilinan J."/>
            <person name="Park H.-J."/>
            <person name="Ramirez L."/>
            <person name="Alfaro M."/>
            <person name="Sun H."/>
            <person name="Tritt A."/>
            <person name="Yoshinaga Y."/>
            <person name="Zwiers L.-H."/>
            <person name="Turgeon B."/>
            <person name="Goodwin S."/>
            <person name="Spatafora J."/>
            <person name="Crous P."/>
            <person name="Grigoriev I."/>
        </authorList>
    </citation>
    <scope>NUCLEOTIDE SEQUENCE</scope>
    <source>
        <strain evidence="1">ATCC 200398</strain>
    </source>
</reference>
<dbReference type="EMBL" id="MU003504">
    <property type="protein sequence ID" value="KAF2471513.1"/>
    <property type="molecule type" value="Genomic_DNA"/>
</dbReference>
<proteinExistence type="predicted"/>
<protein>
    <submittedName>
        <fullName evidence="1">Uncharacterized protein</fullName>
    </submittedName>
</protein>
<accession>A0ACB6QWW4</accession>
<evidence type="ECO:0000313" key="1">
    <source>
        <dbReference type="EMBL" id="KAF2471513.1"/>
    </source>
</evidence>
<dbReference type="Proteomes" id="UP000799755">
    <property type="component" value="Unassembled WGS sequence"/>
</dbReference>
<organism evidence="1 2">
    <name type="scientific">Lindgomyces ingoldianus</name>
    <dbReference type="NCBI Taxonomy" id="673940"/>
    <lineage>
        <taxon>Eukaryota</taxon>
        <taxon>Fungi</taxon>
        <taxon>Dikarya</taxon>
        <taxon>Ascomycota</taxon>
        <taxon>Pezizomycotina</taxon>
        <taxon>Dothideomycetes</taxon>
        <taxon>Pleosporomycetidae</taxon>
        <taxon>Pleosporales</taxon>
        <taxon>Lindgomycetaceae</taxon>
        <taxon>Lindgomyces</taxon>
    </lineage>
</organism>
<evidence type="ECO:0000313" key="2">
    <source>
        <dbReference type="Proteomes" id="UP000799755"/>
    </source>
</evidence>